<dbReference type="RefSeq" id="WP_116708220.1">
    <property type="nucleotide sequence ID" value="NZ_QEKW01000005.1"/>
</dbReference>
<dbReference type="Gene3D" id="3.60.15.10">
    <property type="entry name" value="Ribonuclease Z/Hydroxyacylglutathione hydrolase-like"/>
    <property type="match status" value="1"/>
</dbReference>
<dbReference type="OrthoDB" id="2373347at2"/>
<proteinExistence type="predicted"/>
<organism evidence="2 3">
    <name type="scientific">Actinomycetospora cinnamomea</name>
    <dbReference type="NCBI Taxonomy" id="663609"/>
    <lineage>
        <taxon>Bacteria</taxon>
        <taxon>Bacillati</taxon>
        <taxon>Actinomycetota</taxon>
        <taxon>Actinomycetes</taxon>
        <taxon>Pseudonocardiales</taxon>
        <taxon>Pseudonocardiaceae</taxon>
        <taxon>Actinomycetospora</taxon>
    </lineage>
</organism>
<feature type="domain" description="Metallo-beta-lactamase" evidence="1">
    <location>
        <begin position="144"/>
        <end position="221"/>
    </location>
</feature>
<gene>
    <name evidence="2" type="ORF">C8D89_1059</name>
</gene>
<accession>A0A2U1FCP7</accession>
<dbReference type="SUPFAM" id="SSF56281">
    <property type="entry name" value="Metallo-hydrolase/oxidoreductase"/>
    <property type="match status" value="1"/>
</dbReference>
<dbReference type="EMBL" id="QEKW01000005">
    <property type="protein sequence ID" value="PVZ09936.1"/>
    <property type="molecule type" value="Genomic_DNA"/>
</dbReference>
<dbReference type="Pfam" id="PF00753">
    <property type="entry name" value="Lactamase_B"/>
    <property type="match status" value="1"/>
</dbReference>
<evidence type="ECO:0000313" key="3">
    <source>
        <dbReference type="Proteomes" id="UP000245639"/>
    </source>
</evidence>
<protein>
    <submittedName>
        <fullName evidence="2">Metallo-beta-lactamase superfamily protein</fullName>
    </submittedName>
</protein>
<reference evidence="2 3" key="1">
    <citation type="submission" date="2018-04" db="EMBL/GenBank/DDBJ databases">
        <title>Genomic Encyclopedia of Type Strains, Phase IV (KMG-IV): sequencing the most valuable type-strain genomes for metagenomic binning, comparative biology and taxonomic classification.</title>
        <authorList>
            <person name="Goeker M."/>
        </authorList>
    </citation>
    <scope>NUCLEOTIDE SEQUENCE [LARGE SCALE GENOMIC DNA]</scope>
    <source>
        <strain evidence="2 3">DSM 45771</strain>
    </source>
</reference>
<dbReference type="AlphaFoldDB" id="A0A2U1FCP7"/>
<evidence type="ECO:0000259" key="1">
    <source>
        <dbReference type="Pfam" id="PF00753"/>
    </source>
</evidence>
<sequence length="281" mass="30729">MPLSAWTCTNCGHWQRWFAAPPQCPVCVDVRNALPSDGWEFRAFDDLAVGREARWEEVTPGVTGFWCEPQVGLGTCGWVIETGPPGGGTSLVGWEAAGLYPPAAIEELRRRGGLAALASSHVHGYGALFQLQDELDPPVVAIGVRDLEWTKAFRVTWPLDDRHEFAPGLVAHRTGGHFDGHMVLHDERRGILFCGDMLKASFDADGRPVGLSAHKAFHAQIPLSHQEIRDAYAVIERLDFEAVATPFEYAAGISTKQVIALYDRLLSAQPLAGPIPLEELS</sequence>
<dbReference type="PANTHER" id="PTHR36839:SF1">
    <property type="entry name" value="METALLO-BETA-LACTAMASE FAMILY PROTEIN (AFU_ORTHOLOGUE AFUA_5G12770)"/>
    <property type="match status" value="1"/>
</dbReference>
<dbReference type="InterPro" id="IPR001279">
    <property type="entry name" value="Metallo-B-lactamas"/>
</dbReference>
<name>A0A2U1FCP7_9PSEU</name>
<keyword evidence="3" id="KW-1185">Reference proteome</keyword>
<dbReference type="Proteomes" id="UP000245639">
    <property type="component" value="Unassembled WGS sequence"/>
</dbReference>
<dbReference type="InterPro" id="IPR036866">
    <property type="entry name" value="RibonucZ/Hydroxyglut_hydro"/>
</dbReference>
<comment type="caution">
    <text evidence="2">The sequence shown here is derived from an EMBL/GenBank/DDBJ whole genome shotgun (WGS) entry which is preliminary data.</text>
</comment>
<evidence type="ECO:0000313" key="2">
    <source>
        <dbReference type="EMBL" id="PVZ09936.1"/>
    </source>
</evidence>
<dbReference type="PANTHER" id="PTHR36839">
    <property type="entry name" value="METALLO-BETA-LACTAMASE FAMILY PROTEIN (AFU_ORTHOLOGUE AFUA_5G12770)"/>
    <property type="match status" value="1"/>
</dbReference>